<name>A0A850P4C6_9PROT</name>
<protein>
    <submittedName>
        <fullName evidence="2">YXWGXW repeat-containing protein</fullName>
    </submittedName>
</protein>
<keyword evidence="1" id="KW-0732">Signal</keyword>
<feature type="signal peptide" evidence="1">
    <location>
        <begin position="1"/>
        <end position="26"/>
    </location>
</feature>
<reference evidence="2 3" key="1">
    <citation type="submission" date="2020-06" db="EMBL/GenBank/DDBJ databases">
        <title>Description of novel acetic acid bacteria.</title>
        <authorList>
            <person name="Sombolestani A."/>
        </authorList>
    </citation>
    <scope>NUCLEOTIDE SEQUENCE [LARGE SCALE GENOMIC DNA]</scope>
    <source>
        <strain evidence="2 3">LMG 27010</strain>
    </source>
</reference>
<dbReference type="Pfam" id="PF12779">
    <property type="entry name" value="WXXGXW"/>
    <property type="match status" value="1"/>
</dbReference>
<dbReference type="AlphaFoldDB" id="A0A850P4C6"/>
<organism evidence="2 3">
    <name type="scientific">Ameyamaea chiangmaiensis</name>
    <dbReference type="NCBI Taxonomy" id="442969"/>
    <lineage>
        <taxon>Bacteria</taxon>
        <taxon>Pseudomonadati</taxon>
        <taxon>Pseudomonadota</taxon>
        <taxon>Alphaproteobacteria</taxon>
        <taxon>Acetobacterales</taxon>
        <taxon>Acetobacteraceae</taxon>
        <taxon>Ameyamaea</taxon>
    </lineage>
</organism>
<comment type="caution">
    <text evidence="2">The sequence shown here is derived from an EMBL/GenBank/DDBJ whole genome shotgun (WGS) entry which is preliminary data.</text>
</comment>
<accession>A0A850P4C6</accession>
<keyword evidence="3" id="KW-1185">Reference proteome</keyword>
<dbReference type="Proteomes" id="UP000585665">
    <property type="component" value="Unassembled WGS sequence"/>
</dbReference>
<dbReference type="RefSeq" id="WP_176364849.1">
    <property type="nucleotide sequence ID" value="NZ_JAGYFJ010000011.1"/>
</dbReference>
<gene>
    <name evidence="2" type="ORF">HUK82_02740</name>
</gene>
<proteinExistence type="predicted"/>
<feature type="chain" id="PRO_5032385236" evidence="1">
    <location>
        <begin position="27"/>
        <end position="104"/>
    </location>
</feature>
<evidence type="ECO:0000313" key="3">
    <source>
        <dbReference type="Proteomes" id="UP000585665"/>
    </source>
</evidence>
<evidence type="ECO:0000256" key="1">
    <source>
        <dbReference type="SAM" id="SignalP"/>
    </source>
</evidence>
<sequence length="104" mass="11893">MPDSVRWKFLAVAFAATMLSAAPAEARPWIYAGPPVVVPPPVVVAPPPPPVVIAPPPVTIIRPPPPVPPYEMVPLPRRGYVWEPGRWFWTPRGYIWRRGWWRRW</sequence>
<dbReference type="EMBL" id="JABXXR010000009">
    <property type="protein sequence ID" value="NVN39487.1"/>
    <property type="molecule type" value="Genomic_DNA"/>
</dbReference>
<evidence type="ECO:0000313" key="2">
    <source>
        <dbReference type="EMBL" id="NVN39487.1"/>
    </source>
</evidence>
<dbReference type="InterPro" id="IPR024447">
    <property type="entry name" value="YXWGXW_rpt"/>
</dbReference>